<evidence type="ECO:0000256" key="4">
    <source>
        <dbReference type="RuleBase" id="RU361188"/>
    </source>
</evidence>
<proteinExistence type="inferred from homology"/>
<dbReference type="EMBL" id="JAAFZH010000005">
    <property type="protein sequence ID" value="NDU95935.1"/>
    <property type="molecule type" value="Genomic_DNA"/>
</dbReference>
<dbReference type="Gene3D" id="2.60.40.1180">
    <property type="entry name" value="Golgi alpha-mannosidase II"/>
    <property type="match status" value="1"/>
</dbReference>
<protein>
    <submittedName>
        <fullName evidence="7">Glucosylceramidase</fullName>
    </submittedName>
</protein>
<keyword evidence="2" id="KW-0732">Signal</keyword>
<evidence type="ECO:0000259" key="6">
    <source>
        <dbReference type="Pfam" id="PF17189"/>
    </source>
</evidence>
<dbReference type="InterPro" id="IPR017853">
    <property type="entry name" value="GH"/>
</dbReference>
<dbReference type="GO" id="GO:0004348">
    <property type="term" value="F:glucosylceramidase activity"/>
    <property type="evidence" value="ECO:0007669"/>
    <property type="project" value="InterPro"/>
</dbReference>
<evidence type="ECO:0000256" key="3">
    <source>
        <dbReference type="ARBA" id="ARBA00022801"/>
    </source>
</evidence>
<evidence type="ECO:0000259" key="5">
    <source>
        <dbReference type="Pfam" id="PF02055"/>
    </source>
</evidence>
<dbReference type="InterPro" id="IPR001139">
    <property type="entry name" value="Glyco_hydro_30"/>
</dbReference>
<dbReference type="SUPFAM" id="SSF51445">
    <property type="entry name" value="(Trans)glycosidases"/>
    <property type="match status" value="1"/>
</dbReference>
<evidence type="ECO:0000313" key="8">
    <source>
        <dbReference type="Proteomes" id="UP000474175"/>
    </source>
</evidence>
<feature type="domain" description="Glycosyl hydrolase family 30 TIM-barrel" evidence="5">
    <location>
        <begin position="80"/>
        <end position="411"/>
    </location>
</feature>
<sequence length="475" mass="52132">MHTSFKQKVATFSFLALLGVGTSCQRNTLNHTTSNDIEFWLTNPDRSALFVKQPGKLAFSNTPSQGPTIDIDDSQTFQAIDGFGYTLTGGSAMLIHKMDTKARATLLKELFSTEGNSIGVSYLRISIGASDLDDRVFSYNDLPEGQTDVNLEKFSLAPDQEHLIPILKEILAINPAIKILGSPWSPPTWMKTNSNSKGGSLKPEFYDTYAQYFIKYIQGMKAEGIGIDAITIQNEPLHPGNNPSLLMLAPDQATFIKKSLGPAFKKAGIDTKIFLYDHNADHPEYPISILNDPEAKQYVDGSAFHLYAGPITALTEVHNAHPDKNLYFTEQWIGAPGNLKGDLAWHVKTLIIGGTRNWSRTVLEWNLAADPKQQPHTPGGCTECLGAITVDGNTITRNPAYYNVAVASKFVRPGSVRIQSNTSETLPNVAFKTPDGRNVLIVLNTQEQPQTFTIREKGKLTNTSLPAGSVGTYVW</sequence>
<dbReference type="RefSeq" id="WP_163948972.1">
    <property type="nucleotide sequence ID" value="NZ_JAAFZH010000005.1"/>
</dbReference>
<feature type="domain" description="Glycosyl hydrolase family 30 beta sandwich" evidence="6">
    <location>
        <begin position="414"/>
        <end position="473"/>
    </location>
</feature>
<dbReference type="Gene3D" id="3.20.20.80">
    <property type="entry name" value="Glycosidases"/>
    <property type="match status" value="1"/>
</dbReference>
<comment type="caution">
    <text evidence="7">The sequence shown here is derived from an EMBL/GenBank/DDBJ whole genome shotgun (WGS) entry which is preliminary data.</text>
</comment>
<dbReference type="InterPro" id="IPR033453">
    <property type="entry name" value="Glyco_hydro_30_TIM-barrel"/>
</dbReference>
<dbReference type="AlphaFoldDB" id="A0A6L9L5P9"/>
<evidence type="ECO:0000313" key="7">
    <source>
        <dbReference type="EMBL" id="NDU95935.1"/>
    </source>
</evidence>
<dbReference type="InterPro" id="IPR033452">
    <property type="entry name" value="GH30_C"/>
</dbReference>
<dbReference type="GO" id="GO:0006680">
    <property type="term" value="P:glucosylceramide catabolic process"/>
    <property type="evidence" value="ECO:0007669"/>
    <property type="project" value="TreeGrafter"/>
</dbReference>
<name>A0A6L9L5P9_9BACT</name>
<dbReference type="PRINTS" id="PR00843">
    <property type="entry name" value="GLHYDRLASE30"/>
</dbReference>
<keyword evidence="4" id="KW-0326">Glycosidase</keyword>
<dbReference type="PANTHER" id="PTHR11069:SF23">
    <property type="entry name" value="LYSOSOMAL ACID GLUCOSYLCERAMIDASE"/>
    <property type="match status" value="1"/>
</dbReference>
<dbReference type="GO" id="GO:0016020">
    <property type="term" value="C:membrane"/>
    <property type="evidence" value="ECO:0007669"/>
    <property type="project" value="GOC"/>
</dbReference>
<reference evidence="7 8" key="1">
    <citation type="submission" date="2020-02" db="EMBL/GenBank/DDBJ databases">
        <title>Draft genome sequence of two Spirosoma agri KCTC 52727 and Spirosoma terrae KCTC 52035.</title>
        <authorList>
            <person name="Rojas J."/>
            <person name="Ambika Manirajan B."/>
            <person name="Suarez C."/>
            <person name="Ratering S."/>
            <person name="Schnell S."/>
        </authorList>
    </citation>
    <scope>NUCLEOTIDE SEQUENCE [LARGE SCALE GENOMIC DNA]</scope>
    <source>
        <strain evidence="7 8">KCTC 52035</strain>
    </source>
</reference>
<keyword evidence="3 4" id="KW-0378">Hydrolase</keyword>
<comment type="similarity">
    <text evidence="1 4">Belongs to the glycosyl hydrolase 30 family.</text>
</comment>
<organism evidence="7 8">
    <name type="scientific">Spirosoma terrae</name>
    <dbReference type="NCBI Taxonomy" id="1968276"/>
    <lineage>
        <taxon>Bacteria</taxon>
        <taxon>Pseudomonadati</taxon>
        <taxon>Bacteroidota</taxon>
        <taxon>Cytophagia</taxon>
        <taxon>Cytophagales</taxon>
        <taxon>Cytophagaceae</taxon>
        <taxon>Spirosoma</taxon>
    </lineage>
</organism>
<dbReference type="Pfam" id="PF02055">
    <property type="entry name" value="Glyco_hydro_30"/>
    <property type="match status" value="1"/>
</dbReference>
<evidence type="ECO:0000256" key="2">
    <source>
        <dbReference type="ARBA" id="ARBA00022729"/>
    </source>
</evidence>
<accession>A0A6L9L5P9</accession>
<dbReference type="PROSITE" id="PS51257">
    <property type="entry name" value="PROKAR_LIPOPROTEIN"/>
    <property type="match status" value="1"/>
</dbReference>
<gene>
    <name evidence="7" type="ORF">GK108_13720</name>
</gene>
<dbReference type="Proteomes" id="UP000474175">
    <property type="component" value="Unassembled WGS sequence"/>
</dbReference>
<dbReference type="InterPro" id="IPR013780">
    <property type="entry name" value="Glyco_hydro_b"/>
</dbReference>
<keyword evidence="8" id="KW-1185">Reference proteome</keyword>
<dbReference type="Pfam" id="PF17189">
    <property type="entry name" value="Glyco_hydro_30C"/>
    <property type="match status" value="1"/>
</dbReference>
<evidence type="ECO:0000256" key="1">
    <source>
        <dbReference type="ARBA" id="ARBA00005382"/>
    </source>
</evidence>
<dbReference type="PANTHER" id="PTHR11069">
    <property type="entry name" value="GLUCOSYLCERAMIDASE"/>
    <property type="match status" value="1"/>
</dbReference>